<accession>A0ABQ6V2V1</accession>
<dbReference type="SUPFAM" id="SSF53474">
    <property type="entry name" value="alpha/beta-Hydrolases"/>
    <property type="match status" value="1"/>
</dbReference>
<evidence type="ECO:0000259" key="1">
    <source>
        <dbReference type="Pfam" id="PF08840"/>
    </source>
</evidence>
<dbReference type="PANTHER" id="PTHR10824:SF39">
    <property type="entry name" value="DYNEIN AXONEMAL LIGHT CHAIN 1"/>
    <property type="match status" value="1"/>
</dbReference>
<proteinExistence type="predicted"/>
<evidence type="ECO:0000313" key="3">
    <source>
        <dbReference type="Proteomes" id="UP000478836"/>
    </source>
</evidence>
<gene>
    <name evidence="2" type="ORF">F6A08_15125</name>
</gene>
<dbReference type="GeneID" id="77477799"/>
<dbReference type="PANTHER" id="PTHR10824">
    <property type="entry name" value="ACYL-COENZYME A THIOESTERASE-RELATED"/>
    <property type="match status" value="1"/>
</dbReference>
<comment type="caution">
    <text evidence="2">The sequence shown here is derived from an EMBL/GenBank/DDBJ whole genome shotgun (WGS) entry which is preliminary data.</text>
</comment>
<dbReference type="Proteomes" id="UP000478836">
    <property type="component" value="Unassembled WGS sequence"/>
</dbReference>
<dbReference type="InterPro" id="IPR014940">
    <property type="entry name" value="BAAT_C"/>
</dbReference>
<keyword evidence="3" id="KW-1185">Reference proteome</keyword>
<feature type="domain" description="BAAT/Acyl-CoA thioester hydrolase C-terminal" evidence="1">
    <location>
        <begin position="78"/>
        <end position="260"/>
    </location>
</feature>
<dbReference type="RefSeq" id="WP_151459889.1">
    <property type="nucleotide sequence ID" value="NZ_WAAO01000003.1"/>
</dbReference>
<name>A0ABQ6V2V1_9MICO</name>
<sequence length="267" mass="28562">MVSSPDLHDAYPERPCGTAVLILAGSSGRVENGRAELFARHGARARAIRWFGGVDQRPAPHEVPIELFAAQLELLRKDHDRIAVLGTSFGAEAALVTASLFPVDITVAIAPSSVIWSGNDGAGWSSHWTHRGAPLPAVRFDADWTPSTEPPEYRSLYETSLELDAERTASATIAVERIPGRLVLVAGGDDRVWPSDGFAAAIARRRREHGRETTVVTHPSAGHRVVLPGESAPTGGVRMARGGTESADAELGALAWPEIAQALRLHD</sequence>
<dbReference type="EMBL" id="WAAO01000003">
    <property type="protein sequence ID" value="KAB1862360.1"/>
    <property type="molecule type" value="Genomic_DNA"/>
</dbReference>
<reference evidence="3" key="1">
    <citation type="submission" date="2019-09" db="EMBL/GenBank/DDBJ databases">
        <title>Whole genome sequencing of Microbacterium maritypicum.</title>
        <authorList>
            <person name="Lenchi N."/>
        </authorList>
    </citation>
    <scope>NUCLEOTIDE SEQUENCE [LARGE SCALE GENOMIC DNA]</scope>
    <source>
        <strain evidence="3">G1</strain>
    </source>
</reference>
<dbReference type="Pfam" id="PF08840">
    <property type="entry name" value="BAAT_C"/>
    <property type="match status" value="1"/>
</dbReference>
<dbReference type="Gene3D" id="3.40.50.1820">
    <property type="entry name" value="alpha/beta hydrolase"/>
    <property type="match status" value="1"/>
</dbReference>
<dbReference type="InterPro" id="IPR029058">
    <property type="entry name" value="AB_hydrolase_fold"/>
</dbReference>
<evidence type="ECO:0000313" key="2">
    <source>
        <dbReference type="EMBL" id="KAB1862360.1"/>
    </source>
</evidence>
<protein>
    <submittedName>
        <fullName evidence="2">Acyl-CoA thioesterase</fullName>
    </submittedName>
</protein>
<organism evidence="2 3">
    <name type="scientific">Microbacterium algeriense</name>
    <dbReference type="NCBI Taxonomy" id="2615184"/>
    <lineage>
        <taxon>Bacteria</taxon>
        <taxon>Bacillati</taxon>
        <taxon>Actinomycetota</taxon>
        <taxon>Actinomycetes</taxon>
        <taxon>Micrococcales</taxon>
        <taxon>Microbacteriaceae</taxon>
        <taxon>Microbacterium</taxon>
    </lineage>
</organism>